<organism evidence="7 9">
    <name type="scientific">Shewanella morhuae</name>
    <dbReference type="NCBI Taxonomy" id="365591"/>
    <lineage>
        <taxon>Bacteria</taxon>
        <taxon>Pseudomonadati</taxon>
        <taxon>Pseudomonadota</taxon>
        <taxon>Gammaproteobacteria</taxon>
        <taxon>Alteromonadales</taxon>
        <taxon>Shewanellaceae</taxon>
        <taxon>Shewanella</taxon>
    </lineage>
</organism>
<keyword evidence="4" id="KW-0804">Transcription</keyword>
<reference evidence="7 9" key="3">
    <citation type="submission" date="2018-06" db="EMBL/GenBank/DDBJ databases">
        <authorList>
            <consortium name="Pathogen Informatics"/>
            <person name="Doyle S."/>
        </authorList>
    </citation>
    <scope>NUCLEOTIDE SEQUENCE [LARGE SCALE GENOMIC DNA]</scope>
    <source>
        <strain evidence="7 9">NCTC10736</strain>
    </source>
</reference>
<dbReference type="PRINTS" id="PR00039">
    <property type="entry name" value="HTHLYSR"/>
</dbReference>
<dbReference type="GO" id="GO:0003700">
    <property type="term" value="F:DNA-binding transcription factor activity"/>
    <property type="evidence" value="ECO:0007669"/>
    <property type="project" value="InterPro"/>
</dbReference>
<reference evidence="6 8" key="1">
    <citation type="submission" date="2018-03" db="EMBL/GenBank/DDBJ databases">
        <authorList>
            <person name="Dailey F.E."/>
        </authorList>
    </citation>
    <scope>NUCLEOTIDE SEQUENCE [LARGE SCALE GENOMIC DNA]</scope>
    <source>
        <strain evidence="6 8">CW7</strain>
    </source>
</reference>
<dbReference type="FunFam" id="1.10.10.10:FF:000001">
    <property type="entry name" value="LysR family transcriptional regulator"/>
    <property type="match status" value="1"/>
</dbReference>
<evidence type="ECO:0000313" key="9">
    <source>
        <dbReference type="Proteomes" id="UP000255061"/>
    </source>
</evidence>
<dbReference type="InterPro" id="IPR005119">
    <property type="entry name" value="LysR_subst-bd"/>
</dbReference>
<dbReference type="Gene3D" id="3.40.190.10">
    <property type="entry name" value="Periplasmic binding protein-like II"/>
    <property type="match status" value="2"/>
</dbReference>
<dbReference type="InterPro" id="IPR036390">
    <property type="entry name" value="WH_DNA-bd_sf"/>
</dbReference>
<name>A0A379ZEE4_9GAMM</name>
<sequence length="285" mass="32216">MKFIPPQLFLTYIAVCETGSFTRAAERIHNSQSAISQQINRLESMLGSTLLIRTPQKVTLTEQGEFVLRYAHKIIDLNTSMVDNFHEKSEQSIIKIGVPDDLSVDVTKAIVQFQHNYNILIEFTSGLSNSLYQAYQAGQYDLILVKQPILGNAYAYRREPLLWLDSAAHPTFNNKMVPLVLFPTGALYREHILNSMDQLGYCSKINYCSSNLSAIITASSIGFGITLLPETCKTAEHSIINELQTYAPPNDFYLALYVNNTHDMIVTKIADEIINTFNLKHHKTY</sequence>
<evidence type="ECO:0000256" key="1">
    <source>
        <dbReference type="ARBA" id="ARBA00009437"/>
    </source>
</evidence>
<dbReference type="SUPFAM" id="SSF53850">
    <property type="entry name" value="Periplasmic binding protein-like II"/>
    <property type="match status" value="1"/>
</dbReference>
<comment type="similarity">
    <text evidence="1">Belongs to the LysR transcriptional regulatory family.</text>
</comment>
<dbReference type="PANTHER" id="PTHR30579">
    <property type="entry name" value="TRANSCRIPTIONAL REGULATOR"/>
    <property type="match status" value="1"/>
</dbReference>
<proteinExistence type="inferred from homology"/>
<dbReference type="EMBL" id="PYSG01000002">
    <property type="protein sequence ID" value="PTA49529.1"/>
    <property type="molecule type" value="Genomic_DNA"/>
</dbReference>
<dbReference type="InterPro" id="IPR036388">
    <property type="entry name" value="WH-like_DNA-bd_sf"/>
</dbReference>
<keyword evidence="8" id="KW-1185">Reference proteome</keyword>
<dbReference type="Proteomes" id="UP000255061">
    <property type="component" value="Unassembled WGS sequence"/>
</dbReference>
<evidence type="ECO:0000256" key="4">
    <source>
        <dbReference type="ARBA" id="ARBA00023163"/>
    </source>
</evidence>
<evidence type="ECO:0000313" key="6">
    <source>
        <dbReference type="EMBL" id="PTA49529.1"/>
    </source>
</evidence>
<evidence type="ECO:0000256" key="2">
    <source>
        <dbReference type="ARBA" id="ARBA00023015"/>
    </source>
</evidence>
<reference evidence="6 8" key="2">
    <citation type="submission" date="2018-04" db="EMBL/GenBank/DDBJ databases">
        <title>Genomic sequence of a freshwater isolate of Shewanella morhuae.</title>
        <authorList>
            <person name="Castillo D.E."/>
            <person name="Gram L."/>
        </authorList>
    </citation>
    <scope>NUCLEOTIDE SEQUENCE [LARGE SCALE GENOMIC DNA]</scope>
    <source>
        <strain evidence="6 8">CW7</strain>
    </source>
</reference>
<dbReference type="PROSITE" id="PS50931">
    <property type="entry name" value="HTH_LYSR"/>
    <property type="match status" value="1"/>
</dbReference>
<dbReference type="Pfam" id="PF00126">
    <property type="entry name" value="HTH_1"/>
    <property type="match status" value="1"/>
</dbReference>
<keyword evidence="3" id="KW-0238">DNA-binding</keyword>
<accession>A0A379ZEE4</accession>
<evidence type="ECO:0000313" key="8">
    <source>
        <dbReference type="Proteomes" id="UP000240506"/>
    </source>
</evidence>
<gene>
    <name evidence="7" type="primary">gltC_1</name>
    <name evidence="6" type="ORF">C9I43_02800</name>
    <name evidence="7" type="ORF">NCTC10736_00272</name>
</gene>
<dbReference type="Pfam" id="PF03466">
    <property type="entry name" value="LysR_substrate"/>
    <property type="match status" value="1"/>
</dbReference>
<dbReference type="SUPFAM" id="SSF46785">
    <property type="entry name" value="Winged helix' DNA-binding domain"/>
    <property type="match status" value="1"/>
</dbReference>
<protein>
    <submittedName>
        <fullName evidence="7">HTH-type transcriptional regulator gltC</fullName>
    </submittedName>
    <submittedName>
        <fullName evidence="6">LysR family transcriptional regulator</fullName>
    </submittedName>
</protein>
<dbReference type="InterPro" id="IPR050176">
    <property type="entry name" value="LTTR"/>
</dbReference>
<dbReference type="InterPro" id="IPR000847">
    <property type="entry name" value="LysR_HTH_N"/>
</dbReference>
<dbReference type="Gene3D" id="1.10.10.10">
    <property type="entry name" value="Winged helix-like DNA-binding domain superfamily/Winged helix DNA-binding domain"/>
    <property type="match status" value="1"/>
</dbReference>
<dbReference type="GO" id="GO:0003677">
    <property type="term" value="F:DNA binding"/>
    <property type="evidence" value="ECO:0007669"/>
    <property type="project" value="UniProtKB-KW"/>
</dbReference>
<dbReference type="EMBL" id="UGYV01000001">
    <property type="protein sequence ID" value="SUI60621.1"/>
    <property type="molecule type" value="Genomic_DNA"/>
</dbReference>
<dbReference type="Proteomes" id="UP000240506">
    <property type="component" value="Unassembled WGS sequence"/>
</dbReference>
<keyword evidence="2" id="KW-0805">Transcription regulation</keyword>
<evidence type="ECO:0000256" key="3">
    <source>
        <dbReference type="ARBA" id="ARBA00023125"/>
    </source>
</evidence>
<evidence type="ECO:0000313" key="7">
    <source>
        <dbReference type="EMBL" id="SUI60621.1"/>
    </source>
</evidence>
<dbReference type="PANTHER" id="PTHR30579:SF7">
    <property type="entry name" value="HTH-TYPE TRANSCRIPTIONAL REGULATOR LRHA-RELATED"/>
    <property type="match status" value="1"/>
</dbReference>
<dbReference type="RefSeq" id="WP_107881972.1">
    <property type="nucleotide sequence ID" value="NZ_BPFE01000047.1"/>
</dbReference>
<evidence type="ECO:0000259" key="5">
    <source>
        <dbReference type="PROSITE" id="PS50931"/>
    </source>
</evidence>
<feature type="domain" description="HTH lysR-type" evidence="5">
    <location>
        <begin position="4"/>
        <end position="61"/>
    </location>
</feature>
<dbReference type="AlphaFoldDB" id="A0A379ZEE4"/>